<proteinExistence type="predicted"/>
<dbReference type="Pfam" id="PF01936">
    <property type="entry name" value="NYN"/>
    <property type="match status" value="1"/>
</dbReference>
<reference evidence="2 3" key="1">
    <citation type="journal article" date="2016" name="Nat. Commun.">
        <title>Thousands of microbial genomes shed light on interconnected biogeochemical processes in an aquifer system.</title>
        <authorList>
            <person name="Anantharaman K."/>
            <person name="Brown C.T."/>
            <person name="Hug L.A."/>
            <person name="Sharon I."/>
            <person name="Castelle C.J."/>
            <person name="Probst A.J."/>
            <person name="Thomas B.C."/>
            <person name="Singh A."/>
            <person name="Wilkins M.J."/>
            <person name="Karaoz U."/>
            <person name="Brodie E.L."/>
            <person name="Williams K.H."/>
            <person name="Hubbard S.S."/>
            <person name="Banfield J.F."/>
        </authorList>
    </citation>
    <scope>NUCLEOTIDE SEQUENCE [LARGE SCALE GENOMIC DNA]</scope>
</reference>
<dbReference type="Proteomes" id="UP000178925">
    <property type="component" value="Unassembled WGS sequence"/>
</dbReference>
<sequence>MSNQILNFNAKEINWQQWGRIVVFINVANVVYSLRDLGWRMDYKKLQSYFQTQAKLVDIYFYYSTQKDNNGQANLLAMLARRGFRLAVKEVKIITIGKNEVMYKGNCDVELTIDMIDIMPAYDTAVLLSGDSDFAPLVKYVQRRGKRVIVVSTRGHIGRELIQAADRFIWFNWFKNIWNFEA</sequence>
<organism evidence="2 3">
    <name type="scientific">Candidatus Falkowbacteria bacterium RIFOXYA2_FULL_47_9</name>
    <dbReference type="NCBI Taxonomy" id="1797995"/>
    <lineage>
        <taxon>Bacteria</taxon>
        <taxon>Candidatus Falkowiibacteriota</taxon>
    </lineage>
</organism>
<dbReference type="EMBL" id="MFGC01000023">
    <property type="protein sequence ID" value="OGF27726.1"/>
    <property type="molecule type" value="Genomic_DNA"/>
</dbReference>
<dbReference type="Gene3D" id="3.40.50.1010">
    <property type="entry name" value="5'-nuclease"/>
    <property type="match status" value="1"/>
</dbReference>
<protein>
    <recommendedName>
        <fullName evidence="1">NYN domain-containing protein</fullName>
    </recommendedName>
</protein>
<dbReference type="PANTHER" id="PTHR35458:SF8">
    <property type="entry name" value="SLR0650 PROTEIN"/>
    <property type="match status" value="1"/>
</dbReference>
<gene>
    <name evidence="2" type="ORF">A2242_02765</name>
</gene>
<dbReference type="InterPro" id="IPR021139">
    <property type="entry name" value="NYN"/>
</dbReference>
<dbReference type="AlphaFoldDB" id="A0A1F5SMG7"/>
<feature type="domain" description="NYN" evidence="1">
    <location>
        <begin position="20"/>
        <end position="170"/>
    </location>
</feature>
<comment type="caution">
    <text evidence="2">The sequence shown here is derived from an EMBL/GenBank/DDBJ whole genome shotgun (WGS) entry which is preliminary data.</text>
</comment>
<dbReference type="CDD" id="cd10911">
    <property type="entry name" value="PIN_LabA"/>
    <property type="match status" value="1"/>
</dbReference>
<dbReference type="InterPro" id="IPR047140">
    <property type="entry name" value="LabA"/>
</dbReference>
<name>A0A1F5SMG7_9BACT</name>
<evidence type="ECO:0000313" key="3">
    <source>
        <dbReference type="Proteomes" id="UP000178925"/>
    </source>
</evidence>
<accession>A0A1F5SMG7</accession>
<evidence type="ECO:0000259" key="1">
    <source>
        <dbReference type="Pfam" id="PF01936"/>
    </source>
</evidence>
<dbReference type="GO" id="GO:0004540">
    <property type="term" value="F:RNA nuclease activity"/>
    <property type="evidence" value="ECO:0007669"/>
    <property type="project" value="InterPro"/>
</dbReference>
<dbReference type="STRING" id="1797995.A2242_02765"/>
<dbReference type="PANTHER" id="PTHR35458">
    <property type="entry name" value="SLR0755 PROTEIN"/>
    <property type="match status" value="1"/>
</dbReference>
<evidence type="ECO:0000313" key="2">
    <source>
        <dbReference type="EMBL" id="OGF27726.1"/>
    </source>
</evidence>